<dbReference type="Proteomes" id="UP000515679">
    <property type="component" value="Chromosome"/>
</dbReference>
<dbReference type="InterPro" id="IPR010349">
    <property type="entry name" value="Asparaginase_II"/>
</dbReference>
<dbReference type="EMBL" id="CP041969">
    <property type="protein sequence ID" value="QMV43027.1"/>
    <property type="molecule type" value="Genomic_DNA"/>
</dbReference>
<proteinExistence type="predicted"/>
<organism evidence="1 2">
    <name type="scientific">Cohnella cholangitidis</name>
    <dbReference type="NCBI Taxonomy" id="2598458"/>
    <lineage>
        <taxon>Bacteria</taxon>
        <taxon>Bacillati</taxon>
        <taxon>Bacillota</taxon>
        <taxon>Bacilli</taxon>
        <taxon>Bacillales</taxon>
        <taxon>Paenibacillaceae</taxon>
        <taxon>Cohnella</taxon>
    </lineage>
</organism>
<protein>
    <submittedName>
        <fullName evidence="1">Asparaginase</fullName>
    </submittedName>
</protein>
<dbReference type="PANTHER" id="PTHR42110">
    <property type="entry name" value="L-ASPARAGINASE, PUTATIVE (AFU_ORTHOLOGUE AFUA_3G11890)-RELATED"/>
    <property type="match status" value="1"/>
</dbReference>
<dbReference type="Pfam" id="PF06089">
    <property type="entry name" value="Asparaginase_II"/>
    <property type="match status" value="1"/>
</dbReference>
<dbReference type="RefSeq" id="WP_182299258.1">
    <property type="nucleotide sequence ID" value="NZ_CP041969.1"/>
</dbReference>
<sequence length="334" mass="36998">METALVREYRGETEECVHSGHICGVNDQGVIKYRAGSPETVTFLRSAGKPFQAIPVIRRGADSYFGLTDAEAAIFMGSHRAEPFHVEVLESIMRKTEIGEASLICHPTYPLNANATGSLLRQRKPKRSIYHNCSGKHLGILALCKTMGYPLEGYGEPDHPAQQEILDTLACLAGIPKEKIRLGTDGCGFPVFAMTLRELATAFLKLACPDLIEDAEIRQAVAVIVRRMNQHYEMVAGTDRICSSLLKDPNIVAKGGAKGVYAFSLKKERLAFALKVLDGSEDEWPLIVASILEQIGYGNRETIEEMYRLAPKEIRNDNRRVIGMNRTVFTLRST</sequence>
<name>A0A7G5C1E3_9BACL</name>
<dbReference type="KEGG" id="cchl:FPL14_18945"/>
<evidence type="ECO:0000313" key="2">
    <source>
        <dbReference type="Proteomes" id="UP000515679"/>
    </source>
</evidence>
<gene>
    <name evidence="1" type="ORF">FPL14_18945</name>
</gene>
<accession>A0A7G5C1E3</accession>
<evidence type="ECO:0000313" key="1">
    <source>
        <dbReference type="EMBL" id="QMV43027.1"/>
    </source>
</evidence>
<dbReference type="PANTHER" id="PTHR42110:SF1">
    <property type="entry name" value="L-ASPARAGINASE, PUTATIVE (AFU_ORTHOLOGUE AFUA_3G11890)-RELATED"/>
    <property type="match status" value="1"/>
</dbReference>
<reference evidence="1 2" key="1">
    <citation type="submission" date="2019-07" db="EMBL/GenBank/DDBJ databases">
        <authorList>
            <person name="Kim J.K."/>
            <person name="Cheong H.-M."/>
            <person name="Choi Y."/>
            <person name="Hwang K.J."/>
            <person name="Lee S."/>
            <person name="Choi C."/>
        </authorList>
    </citation>
    <scope>NUCLEOTIDE SEQUENCE [LARGE SCALE GENOMIC DNA]</scope>
    <source>
        <strain evidence="1 2">KS 22</strain>
    </source>
</reference>
<dbReference type="AlphaFoldDB" id="A0A7G5C1E3"/>
<keyword evidence="2" id="KW-1185">Reference proteome</keyword>